<reference evidence="1" key="1">
    <citation type="submission" date="2023-03" db="EMBL/GenBank/DDBJ databases">
        <authorList>
            <person name="Steffen K."/>
            <person name="Cardenas P."/>
        </authorList>
    </citation>
    <scope>NUCLEOTIDE SEQUENCE</scope>
</reference>
<comment type="caution">
    <text evidence="1">The sequence shown here is derived from an EMBL/GenBank/DDBJ whole genome shotgun (WGS) entry which is preliminary data.</text>
</comment>
<gene>
    <name evidence="1" type="ORF">GBAR_LOCUS9567</name>
</gene>
<proteinExistence type="predicted"/>
<organism evidence="1 2">
    <name type="scientific">Geodia barretti</name>
    <name type="common">Barrett's horny sponge</name>
    <dbReference type="NCBI Taxonomy" id="519541"/>
    <lineage>
        <taxon>Eukaryota</taxon>
        <taxon>Metazoa</taxon>
        <taxon>Porifera</taxon>
        <taxon>Demospongiae</taxon>
        <taxon>Heteroscleromorpha</taxon>
        <taxon>Tetractinellida</taxon>
        <taxon>Astrophorina</taxon>
        <taxon>Geodiidae</taxon>
        <taxon>Geodia</taxon>
    </lineage>
</organism>
<evidence type="ECO:0000313" key="2">
    <source>
        <dbReference type="Proteomes" id="UP001174909"/>
    </source>
</evidence>
<dbReference type="AlphaFoldDB" id="A0AA35RPQ0"/>
<dbReference type="SUPFAM" id="SSF50978">
    <property type="entry name" value="WD40 repeat-like"/>
    <property type="match status" value="1"/>
</dbReference>
<name>A0AA35RPQ0_GEOBA</name>
<dbReference type="EMBL" id="CASHTH010001443">
    <property type="protein sequence ID" value="CAI8015450.1"/>
    <property type="molecule type" value="Genomic_DNA"/>
</dbReference>
<evidence type="ECO:0000313" key="1">
    <source>
        <dbReference type="EMBL" id="CAI8015450.1"/>
    </source>
</evidence>
<protein>
    <submittedName>
        <fullName evidence="1">WD repeat-containing protein 55</fullName>
    </submittedName>
</protein>
<dbReference type="Proteomes" id="UP001174909">
    <property type="component" value="Unassembled WGS sequence"/>
</dbReference>
<sequence>MSVRESKDFISDMACNDDSTTLLATSGDGTLSAFDLRQKKLEQRSDQSESELLSLAIVKVRPSTLSSLPGSQ</sequence>
<keyword evidence="2" id="KW-1185">Reference proteome</keyword>
<accession>A0AA35RPQ0</accession>
<dbReference type="InterPro" id="IPR036322">
    <property type="entry name" value="WD40_repeat_dom_sf"/>
</dbReference>